<keyword evidence="15" id="KW-0443">Lipid metabolism</keyword>
<keyword evidence="11 15" id="KW-0092">Biotin</keyword>
<dbReference type="SUPFAM" id="SSF51246">
    <property type="entry name" value="Rudiment single hybrid motif"/>
    <property type="match status" value="1"/>
</dbReference>
<dbReference type="NCBIfam" id="NF006367">
    <property type="entry name" value="PRK08591.1"/>
    <property type="match status" value="1"/>
</dbReference>
<dbReference type="OrthoDB" id="9803706at2"/>
<dbReference type="PROSITE" id="PS50975">
    <property type="entry name" value="ATP_GRASP"/>
    <property type="match status" value="1"/>
</dbReference>
<gene>
    <name evidence="18" type="primary">accC</name>
    <name evidence="18" type="ORF">SMCB_1549</name>
</gene>
<dbReference type="UniPathway" id="UPA00655">
    <property type="reaction ID" value="UER00711"/>
</dbReference>
<dbReference type="EMBL" id="AP014569">
    <property type="protein sequence ID" value="BAO83777.1"/>
    <property type="molecule type" value="Genomic_DNA"/>
</dbReference>
<dbReference type="GO" id="GO:0005524">
    <property type="term" value="F:ATP binding"/>
    <property type="evidence" value="ECO:0007669"/>
    <property type="project" value="UniProtKB-UniRule"/>
</dbReference>
<organism evidence="18 19">
    <name type="scientific">Serpentinimonas maccroryi</name>
    <dbReference type="NCBI Taxonomy" id="1458426"/>
    <lineage>
        <taxon>Bacteria</taxon>
        <taxon>Pseudomonadati</taxon>
        <taxon>Pseudomonadota</taxon>
        <taxon>Betaproteobacteria</taxon>
        <taxon>Burkholderiales</taxon>
        <taxon>Comamonadaceae</taxon>
        <taxon>Serpentinimonas</taxon>
    </lineage>
</organism>
<dbReference type="GO" id="GO:0004075">
    <property type="term" value="F:biotin carboxylase activity"/>
    <property type="evidence" value="ECO:0007669"/>
    <property type="project" value="UniProtKB-EC"/>
</dbReference>
<evidence type="ECO:0000256" key="5">
    <source>
        <dbReference type="ARBA" id="ARBA00017242"/>
    </source>
</evidence>
<evidence type="ECO:0000256" key="11">
    <source>
        <dbReference type="ARBA" id="ARBA00023267"/>
    </source>
</evidence>
<dbReference type="InterPro" id="IPR004549">
    <property type="entry name" value="Acetyl_CoA_COase_biotin_COase"/>
</dbReference>
<keyword evidence="7" id="KW-0479">Metal-binding</keyword>
<dbReference type="InterPro" id="IPR051602">
    <property type="entry name" value="ACC_Biotin_Carboxylase"/>
</dbReference>
<comment type="catalytic activity">
    <reaction evidence="13 15">
        <text>N(6)-biotinyl-L-lysyl-[protein] + hydrogencarbonate + ATP = N(6)-carboxybiotinyl-L-lysyl-[protein] + ADP + phosphate + H(+)</text>
        <dbReference type="Rhea" id="RHEA:13501"/>
        <dbReference type="Rhea" id="RHEA-COMP:10505"/>
        <dbReference type="Rhea" id="RHEA-COMP:10506"/>
        <dbReference type="ChEBI" id="CHEBI:15378"/>
        <dbReference type="ChEBI" id="CHEBI:17544"/>
        <dbReference type="ChEBI" id="CHEBI:30616"/>
        <dbReference type="ChEBI" id="CHEBI:43474"/>
        <dbReference type="ChEBI" id="CHEBI:83144"/>
        <dbReference type="ChEBI" id="CHEBI:83145"/>
        <dbReference type="ChEBI" id="CHEBI:456216"/>
        <dbReference type="EC" id="6.3.4.14"/>
    </reaction>
</comment>
<dbReference type="PROSITE" id="PS00867">
    <property type="entry name" value="CPSASE_2"/>
    <property type="match status" value="1"/>
</dbReference>
<evidence type="ECO:0000256" key="3">
    <source>
        <dbReference type="ARBA" id="ARBA00011750"/>
    </source>
</evidence>
<dbReference type="PANTHER" id="PTHR48095:SF2">
    <property type="entry name" value="BIOTIN CARBOXYLASE, CHLOROPLASTIC"/>
    <property type="match status" value="1"/>
</dbReference>
<dbReference type="SUPFAM" id="SSF52440">
    <property type="entry name" value="PreATP-grasp domain"/>
    <property type="match status" value="1"/>
</dbReference>
<dbReference type="Gene3D" id="3.30.470.20">
    <property type="entry name" value="ATP-grasp fold, B domain"/>
    <property type="match status" value="1"/>
</dbReference>
<evidence type="ECO:0000256" key="2">
    <source>
        <dbReference type="ARBA" id="ARBA00004956"/>
    </source>
</evidence>
<keyword evidence="15" id="KW-0276">Fatty acid metabolism</keyword>
<evidence type="ECO:0000256" key="6">
    <source>
        <dbReference type="ARBA" id="ARBA00022598"/>
    </source>
</evidence>
<evidence type="ECO:0000313" key="19">
    <source>
        <dbReference type="Proteomes" id="UP000066014"/>
    </source>
</evidence>
<dbReference type="Pfam" id="PF00289">
    <property type="entry name" value="Biotin_carb_N"/>
    <property type="match status" value="1"/>
</dbReference>
<dbReference type="Gene3D" id="6.20.290.20">
    <property type="match status" value="1"/>
</dbReference>
<dbReference type="GO" id="GO:0046872">
    <property type="term" value="F:metal ion binding"/>
    <property type="evidence" value="ECO:0007669"/>
    <property type="project" value="UniProtKB-KW"/>
</dbReference>
<feature type="domain" description="ATP-grasp" evidence="16">
    <location>
        <begin position="120"/>
        <end position="317"/>
    </location>
</feature>
<comment type="pathway">
    <text evidence="2 15">Lipid metabolism; malonyl-CoA biosynthesis; malonyl-CoA from acetyl-CoA: step 1/1.</text>
</comment>
<dbReference type="FunFam" id="3.40.50.20:FF:000010">
    <property type="entry name" value="Propionyl-CoA carboxylase subunit alpha"/>
    <property type="match status" value="1"/>
</dbReference>
<dbReference type="InterPro" id="IPR011761">
    <property type="entry name" value="ATP-grasp"/>
</dbReference>
<dbReference type="Gene3D" id="3.40.50.20">
    <property type="match status" value="1"/>
</dbReference>
<dbReference type="InterPro" id="IPR005482">
    <property type="entry name" value="Biotin_COase_C"/>
</dbReference>
<dbReference type="STRING" id="1458426.SMCB_1549"/>
<evidence type="ECO:0000256" key="4">
    <source>
        <dbReference type="ARBA" id="ARBA00013263"/>
    </source>
</evidence>
<evidence type="ECO:0000256" key="10">
    <source>
        <dbReference type="ARBA" id="ARBA00022842"/>
    </source>
</evidence>
<sequence length="449" mass="49258">MFKKILIANRGEIALRVQRACRELGVKAVMVYSEADRDAKYVKLADEAVCIGPPPSAQSYLNMPAIISAAEVTDAEAIHPGYGFLSENADFAERVEKSGFVFIGPTPGAIRTMGDKVAAKQAMIRAGVPCVPGSEGALPDDAAEVKRIARTIGYPVIVKAAGGGGGRGMRVVHTEAALLHAVQTTKAEAGAAFGNPEVYLEKFLQNPRHIEIQILADNFRNAVYLYERDCSMQRRHQKVIEEAPAPGIARRLIDRIGDRCAAACKKIGYRGAGTFEFLYENGEFYFIEMNTRVQVEHPVTEAVTGIDIVRQQIAIAAGEKLPFTQRQIELRGHAIECRINAEDPYKFTPSPGRISAWHAPGGPGVRVDSHIYTHYLVPPNYDSMIGKLITHGDTREQALARMRSALSETVIEGIKTNIALHREILVDANFEAGGTNIHYLEAWLAQRER</sequence>
<dbReference type="InterPro" id="IPR005479">
    <property type="entry name" value="CPAse_ATP-bd"/>
</dbReference>
<keyword evidence="19" id="KW-1185">Reference proteome</keyword>
<dbReference type="PANTHER" id="PTHR48095">
    <property type="entry name" value="PYRUVATE CARBOXYLASE SUBUNIT A"/>
    <property type="match status" value="1"/>
</dbReference>
<dbReference type="Proteomes" id="UP000066014">
    <property type="component" value="Chromosome"/>
</dbReference>
<reference evidence="18 19" key="1">
    <citation type="journal article" date="2014" name="Nat. Commun.">
        <title>Physiological and genomic features of highly alkaliphilic hydrogen-utilizing Betaproteobacteria from a continental serpentinizing site.</title>
        <authorList>
            <person name="Suzuki S."/>
            <person name="Kuenen J.G."/>
            <person name="Schipper K."/>
            <person name="van der Velde S."/>
            <person name="Ishii S."/>
            <person name="Wu A."/>
            <person name="Sorokin D.Y."/>
            <person name="Tenney A."/>
            <person name="Meng X.Y."/>
            <person name="Morrill P.L."/>
            <person name="Kamagata Y."/>
            <person name="Muyzer G."/>
            <person name="Nealson K.H."/>
        </authorList>
    </citation>
    <scope>NUCLEOTIDE SEQUENCE [LARGE SCALE GENOMIC DNA]</scope>
    <source>
        <strain evidence="18 19">B1</strain>
    </source>
</reference>
<accession>A0A060NPT1</accession>
<comment type="subunit">
    <text evidence="3 15">Acetyl-CoA carboxylase is a heterohexamer of biotin carboxyl carrier protein, biotin carboxylase and the two subunits of carboxyl transferase in a 2:2 complex.</text>
</comment>
<dbReference type="InterPro" id="IPR005481">
    <property type="entry name" value="BC-like_N"/>
</dbReference>
<dbReference type="GO" id="GO:0006633">
    <property type="term" value="P:fatty acid biosynthetic process"/>
    <property type="evidence" value="ECO:0007669"/>
    <property type="project" value="UniProtKB-KW"/>
</dbReference>
<proteinExistence type="predicted"/>
<dbReference type="Pfam" id="PF02785">
    <property type="entry name" value="Biotin_carb_C"/>
    <property type="match status" value="1"/>
</dbReference>
<name>A0A060NPT1_9BURK</name>
<dbReference type="InterPro" id="IPR016185">
    <property type="entry name" value="PreATP-grasp_dom_sf"/>
</dbReference>
<evidence type="ECO:0000259" key="17">
    <source>
        <dbReference type="PROSITE" id="PS50979"/>
    </source>
</evidence>
<keyword evidence="15" id="KW-0275">Fatty acid biosynthesis</keyword>
<dbReference type="InterPro" id="IPR011764">
    <property type="entry name" value="Biotin_carboxylation_dom"/>
</dbReference>
<keyword evidence="6 15" id="KW-0436">Ligase</keyword>
<evidence type="ECO:0000256" key="8">
    <source>
        <dbReference type="ARBA" id="ARBA00022741"/>
    </source>
</evidence>
<evidence type="ECO:0000256" key="7">
    <source>
        <dbReference type="ARBA" id="ARBA00022723"/>
    </source>
</evidence>
<evidence type="ECO:0000256" key="13">
    <source>
        <dbReference type="ARBA" id="ARBA00048600"/>
    </source>
</evidence>
<keyword evidence="9 14" id="KW-0067">ATP-binding</keyword>
<evidence type="ECO:0000259" key="16">
    <source>
        <dbReference type="PROSITE" id="PS50975"/>
    </source>
</evidence>
<dbReference type="SUPFAM" id="SSF56059">
    <property type="entry name" value="Glutathione synthetase ATP-binding domain-like"/>
    <property type="match status" value="1"/>
</dbReference>
<dbReference type="InterPro" id="IPR011054">
    <property type="entry name" value="Rudment_hybrid_motif"/>
</dbReference>
<evidence type="ECO:0000256" key="12">
    <source>
        <dbReference type="ARBA" id="ARBA00033786"/>
    </source>
</evidence>
<keyword evidence="8 14" id="KW-0547">Nucleotide-binding</keyword>
<dbReference type="EC" id="6.3.4.14" evidence="4 15"/>
<protein>
    <recommendedName>
        <fullName evidence="5 15">Biotin carboxylase</fullName>
        <ecNumber evidence="4 15">6.3.4.14</ecNumber>
    </recommendedName>
    <alternativeName>
        <fullName evidence="12 15">Acetyl-coenzyme A carboxylase biotin carboxylase subunit A</fullName>
    </alternativeName>
</protein>
<dbReference type="PROSITE" id="PS00866">
    <property type="entry name" value="CPSASE_1"/>
    <property type="match status" value="1"/>
</dbReference>
<keyword evidence="15" id="KW-0444">Lipid biosynthesis</keyword>
<dbReference type="GO" id="GO:2001295">
    <property type="term" value="P:malonyl-CoA biosynthetic process"/>
    <property type="evidence" value="ECO:0007669"/>
    <property type="project" value="UniProtKB-UniPathway"/>
</dbReference>
<evidence type="ECO:0000256" key="15">
    <source>
        <dbReference type="RuleBase" id="RU365063"/>
    </source>
</evidence>
<keyword evidence="10" id="KW-0460">Magnesium</keyword>
<dbReference type="SMART" id="SM00878">
    <property type="entry name" value="Biotin_carb_C"/>
    <property type="match status" value="1"/>
</dbReference>
<dbReference type="KEGG" id="cbab:SMCB_1549"/>
<evidence type="ECO:0000256" key="14">
    <source>
        <dbReference type="PROSITE-ProRule" id="PRU00409"/>
    </source>
</evidence>
<dbReference type="RefSeq" id="WP_045536064.1">
    <property type="nucleotide sequence ID" value="NZ_AP014569.1"/>
</dbReference>
<evidence type="ECO:0000256" key="1">
    <source>
        <dbReference type="ARBA" id="ARBA00003761"/>
    </source>
</evidence>
<evidence type="ECO:0000313" key="18">
    <source>
        <dbReference type="EMBL" id="BAO83777.1"/>
    </source>
</evidence>
<dbReference type="AlphaFoldDB" id="A0A060NPT1"/>
<dbReference type="PROSITE" id="PS50979">
    <property type="entry name" value="BC"/>
    <property type="match status" value="1"/>
</dbReference>
<dbReference type="Pfam" id="PF02786">
    <property type="entry name" value="CPSase_L_D2"/>
    <property type="match status" value="1"/>
</dbReference>
<dbReference type="HOGENOM" id="CLU_000395_3_2_4"/>
<comment type="function">
    <text evidence="1 15">This protein is a component of the acetyl coenzyme A carboxylase complex; first, biotin carboxylase catalyzes the carboxylation of the carrier protein and then the transcarboxylase transfers the carboxyl group to form malonyl-CoA.</text>
</comment>
<evidence type="ECO:0000256" key="9">
    <source>
        <dbReference type="ARBA" id="ARBA00022840"/>
    </source>
</evidence>
<feature type="domain" description="Biotin carboxylation" evidence="17">
    <location>
        <begin position="1"/>
        <end position="445"/>
    </location>
</feature>
<dbReference type="NCBIfam" id="TIGR00514">
    <property type="entry name" value="accC"/>
    <property type="match status" value="1"/>
</dbReference>